<reference evidence="1 2" key="1">
    <citation type="journal article" date="2021" name="Nat. Plants">
        <title>The Taxus genome provides insights into paclitaxel biosynthesis.</title>
        <authorList>
            <person name="Xiong X."/>
            <person name="Gou J."/>
            <person name="Liao Q."/>
            <person name="Li Y."/>
            <person name="Zhou Q."/>
            <person name="Bi G."/>
            <person name="Li C."/>
            <person name="Du R."/>
            <person name="Wang X."/>
            <person name="Sun T."/>
            <person name="Guo L."/>
            <person name="Liang H."/>
            <person name="Lu P."/>
            <person name="Wu Y."/>
            <person name="Zhang Z."/>
            <person name="Ro D.K."/>
            <person name="Shang Y."/>
            <person name="Huang S."/>
            <person name="Yan J."/>
        </authorList>
    </citation>
    <scope>NUCLEOTIDE SEQUENCE [LARGE SCALE GENOMIC DNA]</scope>
    <source>
        <strain evidence="1">Ta-2019</strain>
    </source>
</reference>
<evidence type="ECO:0000313" key="1">
    <source>
        <dbReference type="EMBL" id="KAH9323141.1"/>
    </source>
</evidence>
<protein>
    <submittedName>
        <fullName evidence="1">Uncharacterized protein</fullName>
    </submittedName>
</protein>
<proteinExistence type="predicted"/>
<dbReference type="Proteomes" id="UP000824469">
    <property type="component" value="Unassembled WGS sequence"/>
</dbReference>
<evidence type="ECO:0000313" key="2">
    <source>
        <dbReference type="Proteomes" id="UP000824469"/>
    </source>
</evidence>
<accession>A0AA38GIB1</accession>
<sequence>SEIEPHIVGCHESLKRSLDVAKGNAIEKVVNVQLERAASGKNLQRRIFVEEVMELVELSNFKGALIGLPGVN</sequence>
<dbReference type="EMBL" id="JAHRHJ020000003">
    <property type="protein sequence ID" value="KAH9323141.1"/>
    <property type="molecule type" value="Genomic_DNA"/>
</dbReference>
<comment type="caution">
    <text evidence="1">The sequence shown here is derived from an EMBL/GenBank/DDBJ whole genome shotgun (WGS) entry which is preliminary data.</text>
</comment>
<organism evidence="1 2">
    <name type="scientific">Taxus chinensis</name>
    <name type="common">Chinese yew</name>
    <name type="synonym">Taxus wallichiana var. chinensis</name>
    <dbReference type="NCBI Taxonomy" id="29808"/>
    <lineage>
        <taxon>Eukaryota</taxon>
        <taxon>Viridiplantae</taxon>
        <taxon>Streptophyta</taxon>
        <taxon>Embryophyta</taxon>
        <taxon>Tracheophyta</taxon>
        <taxon>Spermatophyta</taxon>
        <taxon>Pinopsida</taxon>
        <taxon>Pinidae</taxon>
        <taxon>Conifers II</taxon>
        <taxon>Cupressales</taxon>
        <taxon>Taxaceae</taxon>
        <taxon>Taxus</taxon>
    </lineage>
</organism>
<feature type="non-terminal residue" evidence="1">
    <location>
        <position position="1"/>
    </location>
</feature>
<gene>
    <name evidence="1" type="ORF">KI387_017780</name>
</gene>
<dbReference type="AlphaFoldDB" id="A0AA38GIB1"/>
<name>A0AA38GIB1_TAXCH</name>
<feature type="non-terminal residue" evidence="1">
    <location>
        <position position="72"/>
    </location>
</feature>
<keyword evidence="2" id="KW-1185">Reference proteome</keyword>